<gene>
    <name evidence="1" type="ORF">LY56_03479</name>
</gene>
<organism evidence="1 2">
    <name type="scientific">Roseinatronobacter thiooxidans</name>
    <dbReference type="NCBI Taxonomy" id="121821"/>
    <lineage>
        <taxon>Bacteria</taxon>
        <taxon>Pseudomonadati</taxon>
        <taxon>Pseudomonadota</taxon>
        <taxon>Alphaproteobacteria</taxon>
        <taxon>Rhodobacterales</taxon>
        <taxon>Paracoccaceae</taxon>
        <taxon>Roseinatronobacter</taxon>
    </lineage>
</organism>
<protein>
    <submittedName>
        <fullName evidence="1">Uncharacterized protein</fullName>
    </submittedName>
</protein>
<keyword evidence="2" id="KW-1185">Reference proteome</keyword>
<name>A0A2W7QCP0_9RHOB</name>
<comment type="caution">
    <text evidence="1">The sequence shown here is derived from an EMBL/GenBank/DDBJ whole genome shotgun (WGS) entry which is preliminary data.</text>
</comment>
<dbReference type="STRING" id="121821.GCA_001870675_01438"/>
<accession>A0A2W7QCP0</accession>
<dbReference type="Proteomes" id="UP000249364">
    <property type="component" value="Unassembled WGS sequence"/>
</dbReference>
<proteinExistence type="predicted"/>
<dbReference type="EMBL" id="QKZQ01000033">
    <property type="protein sequence ID" value="PZX36295.1"/>
    <property type="molecule type" value="Genomic_DNA"/>
</dbReference>
<evidence type="ECO:0000313" key="2">
    <source>
        <dbReference type="Proteomes" id="UP000249364"/>
    </source>
</evidence>
<evidence type="ECO:0000313" key="1">
    <source>
        <dbReference type="EMBL" id="PZX36295.1"/>
    </source>
</evidence>
<dbReference type="AlphaFoldDB" id="A0A2W7QCP0"/>
<reference evidence="1 2" key="1">
    <citation type="submission" date="2018-06" db="EMBL/GenBank/DDBJ databases">
        <title>Genomic Encyclopedia of Archaeal and Bacterial Type Strains, Phase II (KMG-II): from individual species to whole genera.</title>
        <authorList>
            <person name="Goeker M."/>
        </authorList>
    </citation>
    <scope>NUCLEOTIDE SEQUENCE [LARGE SCALE GENOMIC DNA]</scope>
    <source>
        <strain evidence="1 2">DSM 13087</strain>
    </source>
</reference>
<sequence length="152" mass="16906">MGQFSVTILAVAGSVLSDNQHTPAILPSRNTDHGFFGTLTTCPERDRRSVEVWALASTLIAKAIRATTEEDMIGIRDFLDSRMGRHFADDVVGNMVGCKIDSETAIKSAIRRWQDWRISRQLERDEGIPEGLPYLTGWVQHFAIAANMAESD</sequence>
<dbReference type="RefSeq" id="WP_245735540.1">
    <property type="nucleotide sequence ID" value="NZ_MEHT01000029.1"/>
</dbReference>